<feature type="domain" description="Flagellar hook-associated protein 1 D2-like" evidence="6">
    <location>
        <begin position="200"/>
        <end position="276"/>
    </location>
</feature>
<feature type="domain" description="Flagellin N-terminal" evidence="5">
    <location>
        <begin position="3"/>
        <end position="139"/>
    </location>
</feature>
<name>A0A3P3F2E1_9BURK</name>
<dbReference type="InterPro" id="IPR001492">
    <property type="entry name" value="Flagellin"/>
</dbReference>
<dbReference type="RefSeq" id="WP_124956765.1">
    <property type="nucleotide sequence ID" value="NZ_CBFHCE010000124.1"/>
</dbReference>
<dbReference type="InterPro" id="IPR001029">
    <property type="entry name" value="Flagellin_N"/>
</dbReference>
<dbReference type="GO" id="GO:0071973">
    <property type="term" value="P:bacterial-type flagellum-dependent cell motility"/>
    <property type="evidence" value="ECO:0007669"/>
    <property type="project" value="InterPro"/>
</dbReference>
<dbReference type="InterPro" id="IPR049119">
    <property type="entry name" value="FlgK_D2-like"/>
</dbReference>
<dbReference type="GO" id="GO:0005576">
    <property type="term" value="C:extracellular region"/>
    <property type="evidence" value="ECO:0007669"/>
    <property type="project" value="UniProtKB-SubCell"/>
</dbReference>
<dbReference type="Gene3D" id="1.20.1330.10">
    <property type="entry name" value="f41 fragment of flagellin, N-terminal domain"/>
    <property type="match status" value="2"/>
</dbReference>
<sequence>MRISTQSFYAQSMSSLGSQQQQLFRIQQQLAAGTKFLTAADDPVAAARALGVSQSMAESAQYATSRSRAMLSLSQEETALKSATSIMQNMKTLAVQAGNGTLSDADRASLATTLQGNLDQLVNVANADDGNGQFLFAGFKSASQPFVAGAGGGIQYMGDQGQRLMQIDVSRQMSTTDDGRSVFQSVQGGAGYVSSAGVGNTGSGVFGSVGVTDAGAANYGKDFVISFSGGNYTVATQDTPPVVAASGAYVPGAAISFGGLQITMSGAPADGDTFQVATARNAGTDVFAAIGELVAALRQPLAGNGDAAKADLLNALSTFNVKITNAHDNVLTVMSSIGSRMNELDALDTSGASRGLIDKAYLSELVDLDPASAISEYLQRETSLKATQQTFARLHSIALFNYL</sequence>
<evidence type="ECO:0000259" key="5">
    <source>
        <dbReference type="Pfam" id="PF00669"/>
    </source>
</evidence>
<dbReference type="GO" id="GO:0005198">
    <property type="term" value="F:structural molecule activity"/>
    <property type="evidence" value="ECO:0007669"/>
    <property type="project" value="InterPro"/>
</dbReference>
<evidence type="ECO:0000256" key="2">
    <source>
        <dbReference type="ARBA" id="ARBA00004613"/>
    </source>
</evidence>
<gene>
    <name evidence="7" type="primary">flgL</name>
    <name evidence="7" type="ORF">EH244_02895</name>
    <name evidence="8" type="ORF">EJO66_05425</name>
</gene>
<dbReference type="PANTHER" id="PTHR42792">
    <property type="entry name" value="FLAGELLIN"/>
    <property type="match status" value="1"/>
</dbReference>
<dbReference type="EMBL" id="RQXU01000001">
    <property type="protein sequence ID" value="RRH92789.1"/>
    <property type="molecule type" value="Genomic_DNA"/>
</dbReference>
<evidence type="ECO:0000313" key="7">
    <source>
        <dbReference type="EMBL" id="RRH92789.1"/>
    </source>
</evidence>
<dbReference type="GO" id="GO:0009424">
    <property type="term" value="C:bacterial-type flagellum hook"/>
    <property type="evidence" value="ECO:0007669"/>
    <property type="project" value="InterPro"/>
</dbReference>
<evidence type="ECO:0000313" key="10">
    <source>
        <dbReference type="Proteomes" id="UP000271590"/>
    </source>
</evidence>
<dbReference type="Proteomes" id="UP000271137">
    <property type="component" value="Unassembled WGS sequence"/>
</dbReference>
<proteinExistence type="inferred from homology"/>
<dbReference type="PANTHER" id="PTHR42792:SF1">
    <property type="entry name" value="FLAGELLAR HOOK-ASSOCIATED PROTEIN 3"/>
    <property type="match status" value="1"/>
</dbReference>
<dbReference type="SUPFAM" id="SSF64518">
    <property type="entry name" value="Phase 1 flagellin"/>
    <property type="match status" value="1"/>
</dbReference>
<evidence type="ECO:0000313" key="9">
    <source>
        <dbReference type="Proteomes" id="UP000271137"/>
    </source>
</evidence>
<comment type="subcellular location">
    <subcellularLocation>
        <location evidence="1">Bacterial flagellum</location>
    </subcellularLocation>
    <subcellularLocation>
        <location evidence="2">Secreted</location>
    </subcellularLocation>
</comment>
<comment type="similarity">
    <text evidence="3">Belongs to the bacterial flagellin family.</text>
</comment>
<reference evidence="7 10" key="1">
    <citation type="submission" date="2018-11" db="EMBL/GenBank/DDBJ databases">
        <title>The genome of Variovorax sp T529.</title>
        <authorList>
            <person name="Gao J."/>
        </authorList>
    </citation>
    <scope>NUCLEOTIDE SEQUENCE [LARGE SCALE GENOMIC DNA]</scope>
    <source>
        <strain evidence="7 10">T529</strain>
    </source>
</reference>
<dbReference type="InterPro" id="IPR013384">
    <property type="entry name" value="Flagell_FlgL"/>
</dbReference>
<accession>A0A3P3F2E1</accession>
<dbReference type="AlphaFoldDB" id="A0A3P3F2E1"/>
<evidence type="ECO:0000256" key="4">
    <source>
        <dbReference type="ARBA" id="ARBA00023143"/>
    </source>
</evidence>
<dbReference type="Pfam" id="PF00669">
    <property type="entry name" value="Flagellin_N"/>
    <property type="match status" value="1"/>
</dbReference>
<evidence type="ECO:0000259" key="6">
    <source>
        <dbReference type="Pfam" id="PF21158"/>
    </source>
</evidence>
<keyword evidence="7" id="KW-0282">Flagellum</keyword>
<dbReference type="NCBIfam" id="TIGR02550">
    <property type="entry name" value="flagell_flgL"/>
    <property type="match status" value="1"/>
</dbReference>
<comment type="caution">
    <text evidence="7">The sequence shown here is derived from an EMBL/GenBank/DDBJ whole genome shotgun (WGS) entry which is preliminary data.</text>
</comment>
<dbReference type="Proteomes" id="UP000271590">
    <property type="component" value="Unassembled WGS sequence"/>
</dbReference>
<keyword evidence="7" id="KW-0969">Cilium</keyword>
<organism evidence="7 10">
    <name type="scientific">Variovorax beijingensis</name>
    <dbReference type="NCBI Taxonomy" id="2496117"/>
    <lineage>
        <taxon>Bacteria</taxon>
        <taxon>Pseudomonadati</taxon>
        <taxon>Pseudomonadota</taxon>
        <taxon>Betaproteobacteria</taxon>
        <taxon>Burkholderiales</taxon>
        <taxon>Comamonadaceae</taxon>
        <taxon>Variovorax</taxon>
    </lineage>
</organism>
<evidence type="ECO:0000256" key="1">
    <source>
        <dbReference type="ARBA" id="ARBA00004365"/>
    </source>
</evidence>
<evidence type="ECO:0000313" key="8">
    <source>
        <dbReference type="EMBL" id="RSZ43223.1"/>
    </source>
</evidence>
<evidence type="ECO:0000256" key="3">
    <source>
        <dbReference type="ARBA" id="ARBA00005709"/>
    </source>
</evidence>
<dbReference type="Pfam" id="PF21158">
    <property type="entry name" value="flgK_1st_1"/>
    <property type="match status" value="1"/>
</dbReference>
<keyword evidence="9" id="KW-1185">Reference proteome</keyword>
<keyword evidence="4" id="KW-0975">Bacterial flagellum</keyword>
<protein>
    <submittedName>
        <fullName evidence="7">Flagellar hook-associated protein 3</fullName>
    </submittedName>
</protein>
<dbReference type="EMBL" id="RXFQ01000002">
    <property type="protein sequence ID" value="RSZ43223.1"/>
    <property type="molecule type" value="Genomic_DNA"/>
</dbReference>
<reference evidence="8 9" key="2">
    <citation type="submission" date="2018-12" db="EMBL/GenBank/DDBJ databases">
        <title>The genome sequences of strain 502.</title>
        <authorList>
            <person name="Gao J."/>
            <person name="Sun J."/>
        </authorList>
    </citation>
    <scope>NUCLEOTIDE SEQUENCE [LARGE SCALE GENOMIC DNA]</scope>
    <source>
        <strain evidence="8 9">502</strain>
    </source>
</reference>
<keyword evidence="7" id="KW-0966">Cell projection</keyword>